<dbReference type="Proteomes" id="UP001219349">
    <property type="component" value="Chromosome"/>
</dbReference>
<dbReference type="InterPro" id="IPR026289">
    <property type="entry name" value="SBP_TakP-like"/>
</dbReference>
<comment type="subcellular location">
    <subcellularLocation>
        <location evidence="1">Periplasm</location>
    </subcellularLocation>
</comment>
<sequence length="374" mass="40573">MDRRSFLTRASVGGAAAAAGATLAAPAIAQEAPSVNWRMASSFPKSLDTIYGGGEELAARVKEATDGKFNIQVFSAGEIVPGLDAINAATDGTVECAHSVGYYNWGKDAAFACGADLPFTFSARAKAAYNYQGGGIDNYNAFLEKYNLVSYPGGNTGVQMGGWYRKEINTLQDLKGLKMRISGLAGRVMEKLGVVPQQIAGGDIYPSLEKGTIDAAEWVGPYDDNKLGFQKVAPYYYYPGFWEGGPTVGFFMNKGKFDELPDSYKSLLRTCCQATDQNMLAKYDMKNPTALKELVGGGAQLRPFSEEILTAAFAAANEVYAEISAENEAFKTQYEAMLQYRDDWYLYAQTAEYTYDTFMMIQQRNGALAPGGGQ</sequence>
<evidence type="ECO:0000313" key="6">
    <source>
        <dbReference type="Proteomes" id="UP001219349"/>
    </source>
</evidence>
<organism evidence="5 6">
    <name type="scientific">Paracoccus fistulariae</name>
    <dbReference type="NCBI Taxonomy" id="658446"/>
    <lineage>
        <taxon>Bacteria</taxon>
        <taxon>Pseudomonadati</taxon>
        <taxon>Pseudomonadota</taxon>
        <taxon>Alphaproteobacteria</taxon>
        <taxon>Rhodobacterales</taxon>
        <taxon>Paracoccaceae</taxon>
        <taxon>Paracoccus</taxon>
    </lineage>
</organism>
<feature type="chain" id="PRO_5045897791" evidence="4">
    <location>
        <begin position="30"/>
        <end position="374"/>
    </location>
</feature>
<keyword evidence="6" id="KW-1185">Reference proteome</keyword>
<name>A0ABY7SPY8_9RHOB</name>
<reference evidence="5 6" key="1">
    <citation type="submission" date="2021-01" db="EMBL/GenBank/DDBJ databases">
        <title>Biogeographic distribution of Paracoccus.</title>
        <authorList>
            <person name="Hollensteiner J."/>
            <person name="Leineberger J."/>
            <person name="Brinkhoff T."/>
            <person name="Daniel R."/>
        </authorList>
    </citation>
    <scope>NUCLEOTIDE SEQUENCE [LARGE SCALE GENOMIC DNA]</scope>
    <source>
        <strain evidence="5 6">KCTC 22803</strain>
    </source>
</reference>
<proteinExistence type="predicted"/>
<dbReference type="PANTHER" id="PTHR33376">
    <property type="match status" value="1"/>
</dbReference>
<dbReference type="PANTHER" id="PTHR33376:SF5">
    <property type="entry name" value="EXTRACYTOPLASMIC SOLUTE RECEPTOR PROTEIN"/>
    <property type="match status" value="1"/>
</dbReference>
<dbReference type="PIRSF" id="PIRSF039026">
    <property type="entry name" value="SiaP"/>
    <property type="match status" value="1"/>
</dbReference>
<feature type="signal peptide" evidence="4">
    <location>
        <begin position="1"/>
        <end position="29"/>
    </location>
</feature>
<dbReference type="SUPFAM" id="SSF53850">
    <property type="entry name" value="Periplasmic binding protein-like II"/>
    <property type="match status" value="1"/>
</dbReference>
<dbReference type="InterPro" id="IPR038404">
    <property type="entry name" value="TRAP_DctP_sf"/>
</dbReference>
<dbReference type="InterPro" id="IPR006311">
    <property type="entry name" value="TAT_signal"/>
</dbReference>
<accession>A0ABY7SPY8</accession>
<dbReference type="PROSITE" id="PS51318">
    <property type="entry name" value="TAT"/>
    <property type="match status" value="1"/>
</dbReference>
<protein>
    <submittedName>
        <fullName evidence="5">TRAP transporter substrate-binding protein</fullName>
    </submittedName>
</protein>
<evidence type="ECO:0000256" key="3">
    <source>
        <dbReference type="ARBA" id="ARBA00022764"/>
    </source>
</evidence>
<evidence type="ECO:0000313" key="5">
    <source>
        <dbReference type="EMBL" id="WCR08949.1"/>
    </source>
</evidence>
<keyword evidence="2 4" id="KW-0732">Signal</keyword>
<evidence type="ECO:0000256" key="1">
    <source>
        <dbReference type="ARBA" id="ARBA00004418"/>
    </source>
</evidence>
<dbReference type="InterPro" id="IPR018389">
    <property type="entry name" value="DctP_fam"/>
</dbReference>
<dbReference type="RefSeq" id="WP_271883454.1">
    <property type="nucleotide sequence ID" value="NZ_CP067136.1"/>
</dbReference>
<dbReference type="EMBL" id="CP067136">
    <property type="protein sequence ID" value="WCR08949.1"/>
    <property type="molecule type" value="Genomic_DNA"/>
</dbReference>
<dbReference type="Gene3D" id="3.40.190.170">
    <property type="entry name" value="Bacterial extracellular solute-binding protein, family 7"/>
    <property type="match status" value="1"/>
</dbReference>
<dbReference type="Gene3D" id="3.40.190.10">
    <property type="entry name" value="Periplasmic binding protein-like II"/>
    <property type="match status" value="1"/>
</dbReference>
<evidence type="ECO:0000256" key="4">
    <source>
        <dbReference type="SAM" id="SignalP"/>
    </source>
</evidence>
<gene>
    <name evidence="5" type="ORF">JHX87_03615</name>
</gene>
<keyword evidence="3" id="KW-0574">Periplasm</keyword>
<evidence type="ECO:0000256" key="2">
    <source>
        <dbReference type="ARBA" id="ARBA00022729"/>
    </source>
</evidence>
<dbReference type="Pfam" id="PF03480">
    <property type="entry name" value="DctP"/>
    <property type="match status" value="1"/>
</dbReference>
<dbReference type="NCBIfam" id="NF037995">
    <property type="entry name" value="TRAP_S1"/>
    <property type="match status" value="1"/>
</dbReference>